<accession>A0A5E4M163</accession>
<keyword evidence="4" id="KW-1185">Reference proteome</keyword>
<feature type="transmembrane region" description="Helical" evidence="2">
    <location>
        <begin position="57"/>
        <end position="74"/>
    </location>
</feature>
<sequence>MAQKTAVNKKCDPKPFSYKKTPPPSRPPPPPPSNTGGPNKISEIVSWKLLKKNPSGMLIWAIFGGACVMDAFYYRHFLLKKEYQVDHKKRMWNERTEMLEKPVKMKLYYPSKKLSEPEVFLPLLDIYKRMDKAEAERLKRIEDCMRAANKFGNNKNDD</sequence>
<protein>
    <submittedName>
        <fullName evidence="3">Uncharacterized protein</fullName>
    </submittedName>
</protein>
<evidence type="ECO:0000256" key="1">
    <source>
        <dbReference type="SAM" id="MobiDB-lite"/>
    </source>
</evidence>
<dbReference type="EMBL" id="CABPRJ010000011">
    <property type="protein sequence ID" value="VVC25313.1"/>
    <property type="molecule type" value="Genomic_DNA"/>
</dbReference>
<organism evidence="3 4">
    <name type="scientific">Cinara cedri</name>
    <dbReference type="NCBI Taxonomy" id="506608"/>
    <lineage>
        <taxon>Eukaryota</taxon>
        <taxon>Metazoa</taxon>
        <taxon>Ecdysozoa</taxon>
        <taxon>Arthropoda</taxon>
        <taxon>Hexapoda</taxon>
        <taxon>Insecta</taxon>
        <taxon>Pterygota</taxon>
        <taxon>Neoptera</taxon>
        <taxon>Paraneoptera</taxon>
        <taxon>Hemiptera</taxon>
        <taxon>Sternorrhyncha</taxon>
        <taxon>Aphidomorpha</taxon>
        <taxon>Aphidoidea</taxon>
        <taxon>Aphididae</taxon>
        <taxon>Lachninae</taxon>
        <taxon>Cinara</taxon>
    </lineage>
</organism>
<dbReference type="OrthoDB" id="6575751at2759"/>
<evidence type="ECO:0000313" key="4">
    <source>
        <dbReference type="Proteomes" id="UP000325440"/>
    </source>
</evidence>
<reference evidence="3 4" key="1">
    <citation type="submission" date="2019-08" db="EMBL/GenBank/DDBJ databases">
        <authorList>
            <person name="Alioto T."/>
            <person name="Alioto T."/>
            <person name="Gomez Garrido J."/>
        </authorList>
    </citation>
    <scope>NUCLEOTIDE SEQUENCE [LARGE SCALE GENOMIC DNA]</scope>
</reference>
<gene>
    <name evidence="3" type="ORF">CINCED_3A012137</name>
</gene>
<dbReference type="AlphaFoldDB" id="A0A5E4M163"/>
<proteinExistence type="predicted"/>
<evidence type="ECO:0000313" key="3">
    <source>
        <dbReference type="EMBL" id="VVC25313.1"/>
    </source>
</evidence>
<keyword evidence="2" id="KW-1133">Transmembrane helix</keyword>
<feature type="region of interest" description="Disordered" evidence="1">
    <location>
        <begin position="1"/>
        <end position="38"/>
    </location>
</feature>
<keyword evidence="2" id="KW-0812">Transmembrane</keyword>
<dbReference type="Proteomes" id="UP000325440">
    <property type="component" value="Unassembled WGS sequence"/>
</dbReference>
<keyword evidence="2" id="KW-0472">Membrane</keyword>
<evidence type="ECO:0000256" key="2">
    <source>
        <dbReference type="SAM" id="Phobius"/>
    </source>
</evidence>
<feature type="compositionally biased region" description="Pro residues" evidence="1">
    <location>
        <begin position="21"/>
        <end position="33"/>
    </location>
</feature>
<name>A0A5E4M163_9HEMI</name>